<keyword evidence="1" id="KW-0597">Phosphoprotein</keyword>
<dbReference type="AlphaFoldDB" id="A0A6M4AZV4"/>
<reference evidence="3 4" key="1">
    <citation type="submission" date="2020-01" db="EMBL/GenBank/DDBJ databases">
        <title>Sphingomonas sp. strain CSW-10.</title>
        <authorList>
            <person name="Chen W.-M."/>
        </authorList>
    </citation>
    <scope>NUCLEOTIDE SEQUENCE [LARGE SCALE GENOMIC DNA]</scope>
    <source>
        <strain evidence="3 4">CSW-10</strain>
    </source>
</reference>
<feature type="modified residue" description="4-aspartylphosphate" evidence="1">
    <location>
        <position position="55"/>
    </location>
</feature>
<evidence type="ECO:0000259" key="2">
    <source>
        <dbReference type="PROSITE" id="PS50110"/>
    </source>
</evidence>
<dbReference type="KEGG" id="slan:GV829_09045"/>
<dbReference type="SMART" id="SM00448">
    <property type="entry name" value="REC"/>
    <property type="match status" value="1"/>
</dbReference>
<dbReference type="Gene3D" id="3.40.50.2300">
    <property type="match status" value="1"/>
</dbReference>
<evidence type="ECO:0000256" key="1">
    <source>
        <dbReference type="PROSITE-ProRule" id="PRU00169"/>
    </source>
</evidence>
<organism evidence="3 4">
    <name type="scientific">Sphingomonas lacunae</name>
    <dbReference type="NCBI Taxonomy" id="2698828"/>
    <lineage>
        <taxon>Bacteria</taxon>
        <taxon>Pseudomonadati</taxon>
        <taxon>Pseudomonadota</taxon>
        <taxon>Alphaproteobacteria</taxon>
        <taxon>Sphingomonadales</taxon>
        <taxon>Sphingomonadaceae</taxon>
        <taxon>Sphingomonas</taxon>
    </lineage>
</organism>
<dbReference type="InterPro" id="IPR011006">
    <property type="entry name" value="CheY-like_superfamily"/>
</dbReference>
<accession>A0A6M4AZV4</accession>
<evidence type="ECO:0000313" key="4">
    <source>
        <dbReference type="Proteomes" id="UP000503018"/>
    </source>
</evidence>
<gene>
    <name evidence="3" type="ORF">GV829_09045</name>
</gene>
<keyword evidence="4" id="KW-1185">Reference proteome</keyword>
<dbReference type="Proteomes" id="UP000503018">
    <property type="component" value="Chromosome"/>
</dbReference>
<dbReference type="PROSITE" id="PS50110">
    <property type="entry name" value="RESPONSE_REGULATORY"/>
    <property type="match status" value="1"/>
</dbReference>
<dbReference type="Pfam" id="PF00072">
    <property type="entry name" value="Response_reg"/>
    <property type="match status" value="1"/>
</dbReference>
<evidence type="ECO:0000313" key="3">
    <source>
        <dbReference type="EMBL" id="QJQ32581.1"/>
    </source>
</evidence>
<dbReference type="InterPro" id="IPR001789">
    <property type="entry name" value="Sig_transdc_resp-reg_receiver"/>
</dbReference>
<dbReference type="EMBL" id="CP053015">
    <property type="protein sequence ID" value="QJQ32581.1"/>
    <property type="molecule type" value="Genomic_DNA"/>
</dbReference>
<dbReference type="RefSeq" id="WP_169945984.1">
    <property type="nucleotide sequence ID" value="NZ_CP053015.1"/>
</dbReference>
<sequence>MTVRHPLLLVDDDREFAEEFAELLDCFGFEVTIAERLATARAALADKCFRFVVVDLGLGDESGLALAHDLKGASDVRLLLLSGRRLTATEAAAFPEGPPTLLLKPASGSEIVKALGVAAGDPS</sequence>
<feature type="domain" description="Response regulatory" evidence="2">
    <location>
        <begin position="6"/>
        <end position="119"/>
    </location>
</feature>
<dbReference type="GO" id="GO:0000160">
    <property type="term" value="P:phosphorelay signal transduction system"/>
    <property type="evidence" value="ECO:0007669"/>
    <property type="project" value="InterPro"/>
</dbReference>
<name>A0A6M4AZV4_9SPHN</name>
<dbReference type="SUPFAM" id="SSF52172">
    <property type="entry name" value="CheY-like"/>
    <property type="match status" value="1"/>
</dbReference>
<protein>
    <submittedName>
        <fullName evidence="3">Response regulator</fullName>
    </submittedName>
</protein>
<proteinExistence type="predicted"/>